<reference evidence="2" key="1">
    <citation type="submission" date="2015-01" db="EMBL/GenBank/DDBJ databases">
        <authorList>
            <person name="Manzoor Shahid"/>
            <person name="Zubair Saima"/>
        </authorList>
    </citation>
    <scope>NUCLEOTIDE SEQUENCE [LARGE SCALE GENOMIC DNA]</scope>
    <source>
        <strain evidence="2">Sp3</strain>
    </source>
</reference>
<accession>A0A0B7MBZ4</accession>
<dbReference type="Proteomes" id="UP000046155">
    <property type="component" value="Unassembled WGS sequence"/>
</dbReference>
<keyword evidence="2" id="KW-1185">Reference proteome</keyword>
<sequence>MRSYISNKIEHCKAELMHALDRNDYLSAIKLRAVQKEFEDLLNAFDSAGNTVIDATALSPQQYYTTREAAAVLGVHPSSVTRKAAFLHGQKINGRWQFPKEIIDQEGIKLRGRVKPGRKPQS</sequence>
<evidence type="ECO:0008006" key="3">
    <source>
        <dbReference type="Google" id="ProtNLM"/>
    </source>
</evidence>
<evidence type="ECO:0000313" key="2">
    <source>
        <dbReference type="Proteomes" id="UP000046155"/>
    </source>
</evidence>
<proteinExistence type="predicted"/>
<dbReference type="RefSeq" id="WP_044663926.1">
    <property type="nucleotide sequence ID" value="NZ_CDRZ01000017.1"/>
</dbReference>
<evidence type="ECO:0000313" key="1">
    <source>
        <dbReference type="EMBL" id="CEO87580.1"/>
    </source>
</evidence>
<dbReference type="AlphaFoldDB" id="A0A0B7MBZ4"/>
<protein>
    <recommendedName>
        <fullName evidence="3">Helix-turn-helix domain-containing protein</fullName>
    </recommendedName>
</protein>
<dbReference type="OrthoDB" id="4376307at2"/>
<gene>
    <name evidence="1" type="ORF">SSCH_1130008</name>
</gene>
<dbReference type="EMBL" id="CDRZ01000017">
    <property type="protein sequence ID" value="CEO87580.1"/>
    <property type="molecule type" value="Genomic_DNA"/>
</dbReference>
<name>A0A0B7MBZ4_9FIRM</name>
<organism evidence="1 2">
    <name type="scientific">Syntrophaceticus schinkii</name>
    <dbReference type="NCBI Taxonomy" id="499207"/>
    <lineage>
        <taxon>Bacteria</taxon>
        <taxon>Bacillati</taxon>
        <taxon>Bacillota</taxon>
        <taxon>Clostridia</taxon>
        <taxon>Thermoanaerobacterales</taxon>
        <taxon>Thermoanaerobacterales Family III. Incertae Sedis</taxon>
        <taxon>Syntrophaceticus</taxon>
    </lineage>
</organism>